<sequence>MPHLATTYAAVNSLITIGDERVLSSINRQNLYSFLLQIKDLSGGFRLHYGGELDVRACYTTISVASVLNILDNELAQGVGNYILRFVLWPNCNKDETYGLFPRLLIFLFSCGIAGEPWFEAYGGFEDSDEVYVEDYSTRGWCENWPIKQEECVKRADFQTSELVDTLKMLLEENSLFKNEVKEMKSEITGLREDVVMMKDKEERMINDMTAMRIHMGGMSKAIQRIASYYPQAPPPQAATHDDAPQDDAPPPPPAPLDDAPLEEEREETHE</sequence>
<dbReference type="GO" id="GO:0016746">
    <property type="term" value="F:acyltransferase activity"/>
    <property type="evidence" value="ECO:0007669"/>
    <property type="project" value="UniProtKB-KW"/>
</dbReference>
<evidence type="ECO:0000256" key="6">
    <source>
        <dbReference type="ARBA" id="ARBA00022737"/>
    </source>
</evidence>
<keyword evidence="3" id="KW-0637">Prenyltransferase</keyword>
<feature type="coiled-coil region" evidence="8">
    <location>
        <begin position="167"/>
        <end position="201"/>
    </location>
</feature>
<dbReference type="EMBL" id="BAABME010003258">
    <property type="protein sequence ID" value="GAA0158095.1"/>
    <property type="molecule type" value="Genomic_DNA"/>
</dbReference>
<feature type="domain" description="Prenyltransferase alpha-alpha toroid" evidence="10">
    <location>
        <begin position="2"/>
        <end position="85"/>
    </location>
</feature>
<dbReference type="GO" id="GO:0004660">
    <property type="term" value="F:protein farnesyltransferase activity"/>
    <property type="evidence" value="ECO:0007669"/>
    <property type="project" value="TreeGrafter"/>
</dbReference>
<organism evidence="11 12">
    <name type="scientific">Lithospermum erythrorhizon</name>
    <name type="common">Purple gromwell</name>
    <name type="synonym">Lithospermum officinale var. erythrorhizon</name>
    <dbReference type="NCBI Taxonomy" id="34254"/>
    <lineage>
        <taxon>Eukaryota</taxon>
        <taxon>Viridiplantae</taxon>
        <taxon>Streptophyta</taxon>
        <taxon>Embryophyta</taxon>
        <taxon>Tracheophyta</taxon>
        <taxon>Spermatophyta</taxon>
        <taxon>Magnoliopsida</taxon>
        <taxon>eudicotyledons</taxon>
        <taxon>Gunneridae</taxon>
        <taxon>Pentapetalae</taxon>
        <taxon>asterids</taxon>
        <taxon>lamiids</taxon>
        <taxon>Boraginales</taxon>
        <taxon>Boraginaceae</taxon>
        <taxon>Boraginoideae</taxon>
        <taxon>Lithospermeae</taxon>
        <taxon>Lithospermum</taxon>
    </lineage>
</organism>
<keyword evidence="4" id="KW-0808">Transferase</keyword>
<feature type="compositionally biased region" description="Acidic residues" evidence="9">
    <location>
        <begin position="260"/>
        <end position="271"/>
    </location>
</feature>
<evidence type="ECO:0000256" key="3">
    <source>
        <dbReference type="ARBA" id="ARBA00022602"/>
    </source>
</evidence>
<name>A0AAV3Q2E1_LITER</name>
<evidence type="ECO:0000256" key="1">
    <source>
        <dbReference type="ARBA" id="ARBA00001947"/>
    </source>
</evidence>
<evidence type="ECO:0000256" key="5">
    <source>
        <dbReference type="ARBA" id="ARBA00022723"/>
    </source>
</evidence>
<evidence type="ECO:0000256" key="8">
    <source>
        <dbReference type="SAM" id="Coils"/>
    </source>
</evidence>
<dbReference type="SUPFAM" id="SSF48239">
    <property type="entry name" value="Terpenoid cyclases/Protein prenyltransferases"/>
    <property type="match status" value="1"/>
</dbReference>
<evidence type="ECO:0000256" key="4">
    <source>
        <dbReference type="ARBA" id="ARBA00022679"/>
    </source>
</evidence>
<dbReference type="InterPro" id="IPR008930">
    <property type="entry name" value="Terpenoid_cyclase/PrenylTrfase"/>
</dbReference>
<keyword evidence="11" id="KW-0012">Acyltransferase</keyword>
<feature type="region of interest" description="Disordered" evidence="9">
    <location>
        <begin position="231"/>
        <end position="271"/>
    </location>
</feature>
<dbReference type="InterPro" id="IPR045089">
    <property type="entry name" value="PGGT1B-like"/>
</dbReference>
<dbReference type="Gene3D" id="1.50.10.20">
    <property type="match status" value="1"/>
</dbReference>
<keyword evidence="12" id="KW-1185">Reference proteome</keyword>
<evidence type="ECO:0000313" key="12">
    <source>
        <dbReference type="Proteomes" id="UP001454036"/>
    </source>
</evidence>
<keyword evidence="8" id="KW-0175">Coiled coil</keyword>
<protein>
    <submittedName>
        <fullName evidence="11">Acyltransferase</fullName>
    </submittedName>
</protein>
<keyword evidence="7" id="KW-0862">Zinc</keyword>
<dbReference type="GO" id="GO:0046872">
    <property type="term" value="F:metal ion binding"/>
    <property type="evidence" value="ECO:0007669"/>
    <property type="project" value="UniProtKB-KW"/>
</dbReference>
<comment type="cofactor">
    <cofactor evidence="1">
        <name>Zn(2+)</name>
        <dbReference type="ChEBI" id="CHEBI:29105"/>
    </cofactor>
</comment>
<reference evidence="11 12" key="1">
    <citation type="submission" date="2024-01" db="EMBL/GenBank/DDBJ databases">
        <title>The complete chloroplast genome sequence of Lithospermum erythrorhizon: insights into the phylogenetic relationship among Boraginaceae species and the maternal lineages of purple gromwells.</title>
        <authorList>
            <person name="Okada T."/>
            <person name="Watanabe K."/>
        </authorList>
    </citation>
    <scope>NUCLEOTIDE SEQUENCE [LARGE SCALE GENOMIC DNA]</scope>
</reference>
<dbReference type="GO" id="GO:0005965">
    <property type="term" value="C:protein farnesyltransferase complex"/>
    <property type="evidence" value="ECO:0007669"/>
    <property type="project" value="TreeGrafter"/>
</dbReference>
<evidence type="ECO:0000256" key="9">
    <source>
        <dbReference type="SAM" id="MobiDB-lite"/>
    </source>
</evidence>
<dbReference type="Proteomes" id="UP001454036">
    <property type="component" value="Unassembled WGS sequence"/>
</dbReference>
<comment type="caution">
    <text evidence="11">The sequence shown here is derived from an EMBL/GenBank/DDBJ whole genome shotgun (WGS) entry which is preliminary data.</text>
</comment>
<dbReference type="AlphaFoldDB" id="A0AAV3Q2E1"/>
<dbReference type="PANTHER" id="PTHR11774:SF6">
    <property type="entry name" value="PROTEIN FARNESYLTRANSFERASE SUBUNIT BETA"/>
    <property type="match status" value="1"/>
</dbReference>
<evidence type="ECO:0000313" key="11">
    <source>
        <dbReference type="EMBL" id="GAA0158095.1"/>
    </source>
</evidence>
<dbReference type="PANTHER" id="PTHR11774">
    <property type="entry name" value="GERANYLGERANYL TRANSFERASE TYPE BETA SUBUNIT"/>
    <property type="match status" value="1"/>
</dbReference>
<evidence type="ECO:0000256" key="7">
    <source>
        <dbReference type="ARBA" id="ARBA00022833"/>
    </source>
</evidence>
<accession>A0AAV3Q2E1</accession>
<gene>
    <name evidence="11" type="ORF">LIER_15206</name>
</gene>
<evidence type="ECO:0000256" key="2">
    <source>
        <dbReference type="ARBA" id="ARBA00010497"/>
    </source>
</evidence>
<dbReference type="Pfam" id="PF00432">
    <property type="entry name" value="Prenyltrans"/>
    <property type="match status" value="1"/>
</dbReference>
<evidence type="ECO:0000259" key="10">
    <source>
        <dbReference type="Pfam" id="PF00432"/>
    </source>
</evidence>
<proteinExistence type="inferred from homology"/>
<keyword evidence="6" id="KW-0677">Repeat</keyword>
<dbReference type="InterPro" id="IPR001330">
    <property type="entry name" value="Prenyltrans"/>
</dbReference>
<keyword evidence="5" id="KW-0479">Metal-binding</keyword>
<comment type="similarity">
    <text evidence="2">Belongs to the protein prenyltransferase subunit beta family.</text>
</comment>